<gene>
    <name evidence="3" type="ORF">ACFQSB_27180</name>
</gene>
<dbReference type="RefSeq" id="WP_380829756.1">
    <property type="nucleotide sequence ID" value="NZ_JBHTCG010000022.1"/>
</dbReference>
<evidence type="ECO:0000313" key="3">
    <source>
        <dbReference type="EMBL" id="MFC7385919.1"/>
    </source>
</evidence>
<keyword evidence="3" id="KW-0808">Transferase</keyword>
<dbReference type="EC" id="2.1.-.-" evidence="3"/>
<feature type="domain" description="Methyltransferase" evidence="2">
    <location>
        <begin position="52"/>
        <end position="142"/>
    </location>
</feature>
<dbReference type="Gene3D" id="3.40.50.150">
    <property type="entry name" value="Vaccinia Virus protein VP39"/>
    <property type="match status" value="1"/>
</dbReference>
<accession>A0ABW2PAJ7</accession>
<name>A0ABW2PAJ7_9ACTN</name>
<feature type="region of interest" description="Disordered" evidence="1">
    <location>
        <begin position="197"/>
        <end position="216"/>
    </location>
</feature>
<dbReference type="SUPFAM" id="SSF53335">
    <property type="entry name" value="S-adenosyl-L-methionine-dependent methyltransferases"/>
    <property type="match status" value="1"/>
</dbReference>
<sequence>MTDMSFLDDTRAGYDAIAADYVEMVRGDLPRSPLERAMLGAFAEVAGGGGPVAEVGCGTGRITAHLRELGVDVFGIDLSPEMLALAREAHPGLRFEEGSMTALDLPDGGLAGLVSWYSLIHIPPEHRPNVLAEFHRVLAPGGHLLLAFQVGDEPRVYTEAFGHPVSLVFHRLPVDGTADLLRKAGFEMTARLVREPRDSETNAQGFLLARKEPGPA</sequence>
<dbReference type="Proteomes" id="UP001596496">
    <property type="component" value="Unassembled WGS sequence"/>
</dbReference>
<dbReference type="GO" id="GO:0008168">
    <property type="term" value="F:methyltransferase activity"/>
    <property type="evidence" value="ECO:0007669"/>
    <property type="project" value="UniProtKB-KW"/>
</dbReference>
<evidence type="ECO:0000259" key="2">
    <source>
        <dbReference type="Pfam" id="PF13649"/>
    </source>
</evidence>
<dbReference type="PANTHER" id="PTHR42912:SF80">
    <property type="entry name" value="METHYLTRANSFERASE DOMAIN-CONTAINING PROTEIN"/>
    <property type="match status" value="1"/>
</dbReference>
<dbReference type="PANTHER" id="PTHR42912">
    <property type="entry name" value="METHYLTRANSFERASE"/>
    <property type="match status" value="1"/>
</dbReference>
<evidence type="ECO:0000256" key="1">
    <source>
        <dbReference type="SAM" id="MobiDB-lite"/>
    </source>
</evidence>
<organism evidence="3 4">
    <name type="scientific">Sphaerisporangium rhizosphaerae</name>
    <dbReference type="NCBI Taxonomy" id="2269375"/>
    <lineage>
        <taxon>Bacteria</taxon>
        <taxon>Bacillati</taxon>
        <taxon>Actinomycetota</taxon>
        <taxon>Actinomycetes</taxon>
        <taxon>Streptosporangiales</taxon>
        <taxon>Streptosporangiaceae</taxon>
        <taxon>Sphaerisporangium</taxon>
    </lineage>
</organism>
<dbReference type="InterPro" id="IPR041698">
    <property type="entry name" value="Methyltransf_25"/>
</dbReference>
<dbReference type="InterPro" id="IPR050508">
    <property type="entry name" value="Methyltransf_Superfamily"/>
</dbReference>
<evidence type="ECO:0000313" key="4">
    <source>
        <dbReference type="Proteomes" id="UP001596496"/>
    </source>
</evidence>
<proteinExistence type="predicted"/>
<protein>
    <submittedName>
        <fullName evidence="3">Class I SAM-dependent methyltransferase</fullName>
        <ecNumber evidence="3">2.1.-.-</ecNumber>
    </submittedName>
</protein>
<dbReference type="EMBL" id="JBHTCG010000022">
    <property type="protein sequence ID" value="MFC7385919.1"/>
    <property type="molecule type" value="Genomic_DNA"/>
</dbReference>
<dbReference type="Pfam" id="PF13649">
    <property type="entry name" value="Methyltransf_25"/>
    <property type="match status" value="1"/>
</dbReference>
<dbReference type="GO" id="GO:0032259">
    <property type="term" value="P:methylation"/>
    <property type="evidence" value="ECO:0007669"/>
    <property type="project" value="UniProtKB-KW"/>
</dbReference>
<keyword evidence="3" id="KW-0489">Methyltransferase</keyword>
<dbReference type="InterPro" id="IPR029063">
    <property type="entry name" value="SAM-dependent_MTases_sf"/>
</dbReference>
<keyword evidence="4" id="KW-1185">Reference proteome</keyword>
<dbReference type="CDD" id="cd02440">
    <property type="entry name" value="AdoMet_MTases"/>
    <property type="match status" value="1"/>
</dbReference>
<reference evidence="4" key="1">
    <citation type="journal article" date="2019" name="Int. J. Syst. Evol. Microbiol.">
        <title>The Global Catalogue of Microorganisms (GCM) 10K type strain sequencing project: providing services to taxonomists for standard genome sequencing and annotation.</title>
        <authorList>
            <consortium name="The Broad Institute Genomics Platform"/>
            <consortium name="The Broad Institute Genome Sequencing Center for Infectious Disease"/>
            <person name="Wu L."/>
            <person name="Ma J."/>
        </authorList>
    </citation>
    <scope>NUCLEOTIDE SEQUENCE [LARGE SCALE GENOMIC DNA]</scope>
    <source>
        <strain evidence="4">CECT 7649</strain>
    </source>
</reference>
<comment type="caution">
    <text evidence="3">The sequence shown here is derived from an EMBL/GenBank/DDBJ whole genome shotgun (WGS) entry which is preliminary data.</text>
</comment>